<accession>A0A9D4I426</accession>
<evidence type="ECO:0000256" key="6">
    <source>
        <dbReference type="PROSITE-ProRule" id="PRU00076"/>
    </source>
</evidence>
<evidence type="ECO:0000259" key="7">
    <source>
        <dbReference type="PROSITE" id="PS50026"/>
    </source>
</evidence>
<dbReference type="PROSITE" id="PS01187">
    <property type="entry name" value="EGF_CA"/>
    <property type="match status" value="2"/>
</dbReference>
<dbReference type="PROSITE" id="PS00022">
    <property type="entry name" value="EGF_1"/>
    <property type="match status" value="1"/>
</dbReference>
<dbReference type="PROSITE" id="PS50026">
    <property type="entry name" value="EGF_3"/>
    <property type="match status" value="2"/>
</dbReference>
<evidence type="ECO:0000256" key="1">
    <source>
        <dbReference type="ARBA" id="ARBA00022536"/>
    </source>
</evidence>
<evidence type="ECO:0000256" key="4">
    <source>
        <dbReference type="ARBA" id="ARBA00023157"/>
    </source>
</evidence>
<dbReference type="SMART" id="SM00181">
    <property type="entry name" value="EGF"/>
    <property type="match status" value="8"/>
</dbReference>
<dbReference type="FunFam" id="2.10.25.10:FF:000005">
    <property type="entry name" value="Fibrillin 2"/>
    <property type="match status" value="1"/>
</dbReference>
<evidence type="ECO:0000313" key="9">
    <source>
        <dbReference type="Proteomes" id="UP000828390"/>
    </source>
</evidence>
<dbReference type="Pfam" id="PF07645">
    <property type="entry name" value="EGF_CA"/>
    <property type="match status" value="6"/>
</dbReference>
<dbReference type="InterPro" id="IPR001881">
    <property type="entry name" value="EGF-like_Ca-bd_dom"/>
</dbReference>
<dbReference type="InterPro" id="IPR052235">
    <property type="entry name" value="Nephronectin_domain"/>
</dbReference>
<keyword evidence="3" id="KW-0677">Repeat</keyword>
<feature type="disulfide bond" evidence="6">
    <location>
        <begin position="504"/>
        <end position="513"/>
    </location>
</feature>
<dbReference type="PROSITE" id="PS00010">
    <property type="entry name" value="ASX_HYDROXYL"/>
    <property type="match status" value="2"/>
</dbReference>
<dbReference type="InterPro" id="IPR000152">
    <property type="entry name" value="EGF-type_Asp/Asn_hydroxyl_site"/>
</dbReference>
<gene>
    <name evidence="8" type="ORF">DPMN_181764</name>
</gene>
<feature type="domain" description="EGF-like" evidence="7">
    <location>
        <begin position="475"/>
        <end position="514"/>
    </location>
</feature>
<dbReference type="Proteomes" id="UP000828390">
    <property type="component" value="Unassembled WGS sequence"/>
</dbReference>
<proteinExistence type="predicted"/>
<keyword evidence="1 6" id="KW-0245">EGF-like domain</keyword>
<dbReference type="InterPro" id="IPR049883">
    <property type="entry name" value="NOTCH1_EGF-like"/>
</dbReference>
<evidence type="ECO:0000313" key="8">
    <source>
        <dbReference type="EMBL" id="KAH3747339.1"/>
    </source>
</evidence>
<keyword evidence="9" id="KW-1185">Reference proteome</keyword>
<comment type="caution">
    <text evidence="8">The sequence shown here is derived from an EMBL/GenBank/DDBJ whole genome shotgun (WGS) entry which is preliminary data.</text>
</comment>
<dbReference type="PROSITE" id="PS01186">
    <property type="entry name" value="EGF_2"/>
    <property type="match status" value="3"/>
</dbReference>
<dbReference type="EMBL" id="JAIWYP010000010">
    <property type="protein sequence ID" value="KAH3747339.1"/>
    <property type="molecule type" value="Genomic_DNA"/>
</dbReference>
<reference evidence="8" key="2">
    <citation type="submission" date="2020-11" db="EMBL/GenBank/DDBJ databases">
        <authorList>
            <person name="McCartney M.A."/>
            <person name="Auch B."/>
            <person name="Kono T."/>
            <person name="Mallez S."/>
            <person name="Becker A."/>
            <person name="Gohl D.M."/>
            <person name="Silverstein K.A.T."/>
            <person name="Koren S."/>
            <person name="Bechman K.B."/>
            <person name="Herman A."/>
            <person name="Abrahante J.E."/>
            <person name="Garbe J."/>
        </authorList>
    </citation>
    <scope>NUCLEOTIDE SEQUENCE</scope>
    <source>
        <strain evidence="8">Duluth1</strain>
        <tissue evidence="8">Whole animal</tissue>
    </source>
</reference>
<evidence type="ECO:0000256" key="3">
    <source>
        <dbReference type="ARBA" id="ARBA00022737"/>
    </source>
</evidence>
<organism evidence="8 9">
    <name type="scientific">Dreissena polymorpha</name>
    <name type="common">Zebra mussel</name>
    <name type="synonym">Mytilus polymorpha</name>
    <dbReference type="NCBI Taxonomy" id="45954"/>
    <lineage>
        <taxon>Eukaryota</taxon>
        <taxon>Metazoa</taxon>
        <taxon>Spiralia</taxon>
        <taxon>Lophotrochozoa</taxon>
        <taxon>Mollusca</taxon>
        <taxon>Bivalvia</taxon>
        <taxon>Autobranchia</taxon>
        <taxon>Heteroconchia</taxon>
        <taxon>Euheterodonta</taxon>
        <taxon>Imparidentia</taxon>
        <taxon>Neoheterodontei</taxon>
        <taxon>Myida</taxon>
        <taxon>Dreissenoidea</taxon>
        <taxon>Dreissenidae</taxon>
        <taxon>Dreissena</taxon>
    </lineage>
</organism>
<sequence length="634" mass="70152">MNNKWPLGGHVFLTDLNHFLTLPRYTVHMLSLYTYKKTAPLPGGHVFSLIMTIFKLVRDIHITNAKHVTSRVHVYLPIQTIIELNCPIQNECLVLGNVNTANCRVGSGPLSVRMQIASLTPLSNQDGSRSRILTFAIVIAWPGLQSYDVDDDADEVRSTRTKASGSSCYDDIDECKEHLGICGDAKKSCTNNMGSYSCVCLQGYAEDAAGKCRDIDECSDPQLNECSQTCLNAEDSYTCGCKPGYTEVNSTHCTDIDECGLKSADCEHFCENHPGYYNCYCYFRYRLNDDRRTCSKVKDYCKELRNLTCYSEVRNKNAFCQCPQGFKLAADQQTCTVTKRIRERIILHSGCRNARRTINVPKAQHVPILKVHFTVGCVCEHGWTGVSCHVDVDERKENQLACNETTSNCLNTLGSAACVCREGYKKNIFSEICYDVDECKTSSINTCDQECIKSLGSYLCSCRASFVFRNGQCEAEKECTLKQSANCSANATCSVSNGLVICVCPNGFNGTNCTDIDECTNGTNSCSQGCLNTMGGSKFECEIGYFLQKDNATCTECMNWTYALGSAKRVLKVVLATAVHAPVWVTSTSVRQQMVPNALHIRYVSIQGEVSIAIVNRVSKRAPTEIAVQVMCVV</sequence>
<dbReference type="InterPro" id="IPR000742">
    <property type="entry name" value="EGF"/>
</dbReference>
<dbReference type="Gene3D" id="2.10.25.10">
    <property type="entry name" value="Laminin"/>
    <property type="match status" value="7"/>
</dbReference>
<keyword evidence="4 6" id="KW-1015">Disulfide bond</keyword>
<keyword evidence="5" id="KW-0325">Glycoprotein</keyword>
<comment type="caution">
    <text evidence="6">Lacks conserved residue(s) required for the propagation of feature annotation.</text>
</comment>
<protein>
    <recommendedName>
        <fullName evidence="7">EGF-like domain-containing protein</fullName>
    </recommendedName>
</protein>
<evidence type="ECO:0000256" key="2">
    <source>
        <dbReference type="ARBA" id="ARBA00022729"/>
    </source>
</evidence>
<dbReference type="AlphaFoldDB" id="A0A9D4I426"/>
<dbReference type="PANTHER" id="PTHR24050:SF27">
    <property type="entry name" value="FIBRILLIN-1"/>
    <property type="match status" value="1"/>
</dbReference>
<dbReference type="InterPro" id="IPR009030">
    <property type="entry name" value="Growth_fac_rcpt_cys_sf"/>
</dbReference>
<dbReference type="GO" id="GO:0005509">
    <property type="term" value="F:calcium ion binding"/>
    <property type="evidence" value="ECO:0007669"/>
    <property type="project" value="InterPro"/>
</dbReference>
<dbReference type="GO" id="GO:0005576">
    <property type="term" value="C:extracellular region"/>
    <property type="evidence" value="ECO:0007669"/>
    <property type="project" value="UniProtKB-SubCell"/>
</dbReference>
<dbReference type="InterPro" id="IPR018097">
    <property type="entry name" value="EGF_Ca-bd_CS"/>
</dbReference>
<reference evidence="8" key="1">
    <citation type="journal article" date="2019" name="bioRxiv">
        <title>The Genome of the Zebra Mussel, Dreissena polymorpha: A Resource for Invasive Species Research.</title>
        <authorList>
            <person name="McCartney M.A."/>
            <person name="Auch B."/>
            <person name="Kono T."/>
            <person name="Mallez S."/>
            <person name="Zhang Y."/>
            <person name="Obille A."/>
            <person name="Becker A."/>
            <person name="Abrahante J.E."/>
            <person name="Garbe J."/>
            <person name="Badalamenti J.P."/>
            <person name="Herman A."/>
            <person name="Mangelson H."/>
            <person name="Liachko I."/>
            <person name="Sullivan S."/>
            <person name="Sone E.D."/>
            <person name="Koren S."/>
            <person name="Silverstein K.A.T."/>
            <person name="Beckman K.B."/>
            <person name="Gohl D.M."/>
        </authorList>
    </citation>
    <scope>NUCLEOTIDE SEQUENCE</scope>
    <source>
        <strain evidence="8">Duluth1</strain>
        <tissue evidence="8">Whole animal</tissue>
    </source>
</reference>
<keyword evidence="2" id="KW-0732">Signal</keyword>
<dbReference type="SUPFAM" id="SSF57184">
    <property type="entry name" value="Growth factor receptor domain"/>
    <property type="match status" value="2"/>
</dbReference>
<evidence type="ECO:0000256" key="5">
    <source>
        <dbReference type="ARBA" id="ARBA00023180"/>
    </source>
</evidence>
<dbReference type="CDD" id="cd00054">
    <property type="entry name" value="EGF_CA"/>
    <property type="match status" value="1"/>
</dbReference>
<name>A0A9D4I426_DREPO</name>
<dbReference type="SMART" id="SM00179">
    <property type="entry name" value="EGF_CA"/>
    <property type="match status" value="6"/>
</dbReference>
<dbReference type="PANTHER" id="PTHR24050">
    <property type="entry name" value="PA14 DOMAIN-CONTAINING PROTEIN"/>
    <property type="match status" value="1"/>
</dbReference>
<feature type="domain" description="EGF-like" evidence="7">
    <location>
        <begin position="214"/>
        <end position="254"/>
    </location>
</feature>